<dbReference type="RefSeq" id="WP_189827203.1">
    <property type="nucleotide sequence ID" value="NZ_BMVC01000009.1"/>
</dbReference>
<gene>
    <name evidence="1" type="ORF">GCM10010334_48040</name>
</gene>
<name>A0A919CBJ5_9ACTN</name>
<organism evidence="1 2">
    <name type="scientific">Streptomyces finlayi</name>
    <dbReference type="NCBI Taxonomy" id="67296"/>
    <lineage>
        <taxon>Bacteria</taxon>
        <taxon>Bacillati</taxon>
        <taxon>Actinomycetota</taxon>
        <taxon>Actinomycetes</taxon>
        <taxon>Kitasatosporales</taxon>
        <taxon>Streptomycetaceae</taxon>
        <taxon>Streptomyces</taxon>
    </lineage>
</organism>
<dbReference type="AlphaFoldDB" id="A0A919CBJ5"/>
<dbReference type="Proteomes" id="UP000638353">
    <property type="component" value="Unassembled WGS sequence"/>
</dbReference>
<reference evidence="1" key="2">
    <citation type="submission" date="2020-09" db="EMBL/GenBank/DDBJ databases">
        <authorList>
            <person name="Sun Q."/>
            <person name="Ohkuma M."/>
        </authorList>
    </citation>
    <scope>NUCLEOTIDE SEQUENCE</scope>
    <source>
        <strain evidence="1">JCM 4637</strain>
    </source>
</reference>
<comment type="caution">
    <text evidence="1">The sequence shown here is derived from an EMBL/GenBank/DDBJ whole genome shotgun (WGS) entry which is preliminary data.</text>
</comment>
<evidence type="ECO:0000313" key="2">
    <source>
        <dbReference type="Proteomes" id="UP000638353"/>
    </source>
</evidence>
<sequence>MAWNEWNQPKPAPAPRAADLVAHQDDLGAVGHEAHVLHGALLKHADMAGHEPNSTTTCAPPRAATALTRHHFAMGAALTTTTTLWTSQLRALLQACAHISNHLDHTKASHARDDAKIRTTIRGIATPEVPVSRLSTYFK</sequence>
<evidence type="ECO:0000313" key="1">
    <source>
        <dbReference type="EMBL" id="GHD01882.1"/>
    </source>
</evidence>
<proteinExistence type="predicted"/>
<protein>
    <submittedName>
        <fullName evidence="1">Uncharacterized protein</fullName>
    </submittedName>
</protein>
<reference evidence="1" key="1">
    <citation type="journal article" date="2014" name="Int. J. Syst. Evol. Microbiol.">
        <title>Complete genome sequence of Corynebacterium casei LMG S-19264T (=DSM 44701T), isolated from a smear-ripened cheese.</title>
        <authorList>
            <consortium name="US DOE Joint Genome Institute (JGI-PGF)"/>
            <person name="Walter F."/>
            <person name="Albersmeier A."/>
            <person name="Kalinowski J."/>
            <person name="Ruckert C."/>
        </authorList>
    </citation>
    <scope>NUCLEOTIDE SEQUENCE</scope>
    <source>
        <strain evidence="1">JCM 4637</strain>
    </source>
</reference>
<dbReference type="EMBL" id="BMVC01000009">
    <property type="protein sequence ID" value="GHD01882.1"/>
    <property type="molecule type" value="Genomic_DNA"/>
</dbReference>
<accession>A0A919CBJ5</accession>